<feature type="region of interest" description="Disordered" evidence="1">
    <location>
        <begin position="220"/>
        <end position="321"/>
    </location>
</feature>
<evidence type="ECO:0000313" key="3">
    <source>
        <dbReference type="Proteomes" id="UP000266861"/>
    </source>
</evidence>
<reference evidence="2 3" key="1">
    <citation type="submission" date="2018-08" db="EMBL/GenBank/DDBJ databases">
        <title>Genome and evolution of the arbuscular mycorrhizal fungus Diversispora epigaea (formerly Glomus versiforme) and its bacterial endosymbionts.</title>
        <authorList>
            <person name="Sun X."/>
            <person name="Fei Z."/>
            <person name="Harrison M."/>
        </authorList>
    </citation>
    <scope>NUCLEOTIDE SEQUENCE [LARGE SCALE GENOMIC DNA]</scope>
    <source>
        <strain evidence="2 3">IT104</strain>
    </source>
</reference>
<sequence>MYSFSTLISGTHKKTSRPSASSSRLSVRSSRPSVSSSRRAARNNNISESNDDNKTITKVFKNLKIDFADMKKGQSGIETNIKKIKNEICLLTNDKKFIEDIIVSTAKVILKLNLYPSPQEYKESCEAYIQQFHEDVYNSFGRKWNVYYESKIQSKLSDKIRTLCGKIRTAMYDIFGNQLRPIKSNAKSQEILNWKQLPSTKNFPGNPTYMEAILKKVWSPTSKPPEQHEKIKNKETFEIESESESEPENSPPPFSSSPKKWKSAPESVPTLNNENLLQNEETRISEPVSDVNENLLKNRETRTVPLKRKSAPEPASDVSNDGEIEFPLLSEIRKRAEEKARKRNYEKIFESENENESENESENETIISGLSEPKLYSLNHYLAPIINQLIKLWEGFKIKSFEYPEGRFIKGAVICCVNDISASHKLCEFISAHVACHRCNKSANLLNNQSNFDRFNDFNKWFIERDINET</sequence>
<name>A0A397GTH6_9GLOM</name>
<feature type="compositionally biased region" description="Low complexity" evidence="1">
    <location>
        <begin position="264"/>
        <end position="279"/>
    </location>
</feature>
<keyword evidence="3" id="KW-1185">Reference proteome</keyword>
<feature type="region of interest" description="Disordered" evidence="1">
    <location>
        <begin position="1"/>
        <end position="51"/>
    </location>
</feature>
<dbReference type="EMBL" id="PQFF01000419">
    <property type="protein sequence ID" value="RHZ51360.1"/>
    <property type="molecule type" value="Genomic_DNA"/>
</dbReference>
<accession>A0A397GTH6</accession>
<feature type="compositionally biased region" description="Acidic residues" evidence="1">
    <location>
        <begin position="238"/>
        <end position="247"/>
    </location>
</feature>
<feature type="compositionally biased region" description="Basic and acidic residues" evidence="1">
    <location>
        <begin position="225"/>
        <end position="237"/>
    </location>
</feature>
<evidence type="ECO:0000313" key="2">
    <source>
        <dbReference type="EMBL" id="RHZ51360.1"/>
    </source>
</evidence>
<dbReference type="Proteomes" id="UP000266861">
    <property type="component" value="Unassembled WGS sequence"/>
</dbReference>
<gene>
    <name evidence="2" type="ORF">Glove_480g5</name>
</gene>
<protein>
    <submittedName>
        <fullName evidence="2">Uncharacterized protein</fullName>
    </submittedName>
</protein>
<feature type="compositionally biased region" description="Low complexity" evidence="1">
    <location>
        <begin position="17"/>
        <end position="38"/>
    </location>
</feature>
<proteinExistence type="predicted"/>
<dbReference type="AlphaFoldDB" id="A0A397GTH6"/>
<evidence type="ECO:0000256" key="1">
    <source>
        <dbReference type="SAM" id="MobiDB-lite"/>
    </source>
</evidence>
<comment type="caution">
    <text evidence="2">The sequence shown here is derived from an EMBL/GenBank/DDBJ whole genome shotgun (WGS) entry which is preliminary data.</text>
</comment>
<dbReference type="OrthoDB" id="2237231at2759"/>
<organism evidence="2 3">
    <name type="scientific">Diversispora epigaea</name>
    <dbReference type="NCBI Taxonomy" id="1348612"/>
    <lineage>
        <taxon>Eukaryota</taxon>
        <taxon>Fungi</taxon>
        <taxon>Fungi incertae sedis</taxon>
        <taxon>Mucoromycota</taxon>
        <taxon>Glomeromycotina</taxon>
        <taxon>Glomeromycetes</taxon>
        <taxon>Diversisporales</taxon>
        <taxon>Diversisporaceae</taxon>
        <taxon>Diversispora</taxon>
    </lineage>
</organism>